<name>D9SFV6_GALCS</name>
<keyword evidence="2" id="KW-0812">Transmembrane</keyword>
<gene>
    <name evidence="4" type="ordered locus">Galf_1377</name>
</gene>
<evidence type="ECO:0000256" key="2">
    <source>
        <dbReference type="SAM" id="Phobius"/>
    </source>
</evidence>
<evidence type="ECO:0000313" key="5">
    <source>
        <dbReference type="Proteomes" id="UP000001235"/>
    </source>
</evidence>
<dbReference type="InterPro" id="IPR035965">
    <property type="entry name" value="PAS-like_dom_sf"/>
</dbReference>
<feature type="transmembrane region" description="Helical" evidence="2">
    <location>
        <begin position="67"/>
        <end position="90"/>
    </location>
</feature>
<protein>
    <submittedName>
        <fullName evidence="4">PAS sensor protein</fullName>
    </submittedName>
</protein>
<dbReference type="RefSeq" id="WP_013293342.1">
    <property type="nucleotide sequence ID" value="NC_014394.1"/>
</dbReference>
<dbReference type="KEGG" id="gca:Galf_1377"/>
<feature type="coiled-coil region" evidence="1">
    <location>
        <begin position="23"/>
        <end position="57"/>
    </location>
</feature>
<dbReference type="AlphaFoldDB" id="D9SFV6"/>
<feature type="domain" description="PAS" evidence="3">
    <location>
        <begin position="54"/>
        <end position="124"/>
    </location>
</feature>
<dbReference type="Gene3D" id="3.30.450.20">
    <property type="entry name" value="PAS domain"/>
    <property type="match status" value="1"/>
</dbReference>
<keyword evidence="2" id="KW-0472">Membrane</keyword>
<reference evidence="4 5" key="1">
    <citation type="submission" date="2010-08" db="EMBL/GenBank/DDBJ databases">
        <title>Complete sequence of Gallionella capsiferriformans ES-2.</title>
        <authorList>
            <consortium name="US DOE Joint Genome Institute"/>
            <person name="Lucas S."/>
            <person name="Copeland A."/>
            <person name="Lapidus A."/>
            <person name="Cheng J.-F."/>
            <person name="Bruce D."/>
            <person name="Goodwin L."/>
            <person name="Pitluck S."/>
            <person name="Chertkov O."/>
            <person name="Davenport K.W."/>
            <person name="Detter J.C."/>
            <person name="Han C."/>
            <person name="Tapia R."/>
            <person name="Land M."/>
            <person name="Hauser L."/>
            <person name="Chang Y.-J."/>
            <person name="Jeffries C."/>
            <person name="Kyrpides N."/>
            <person name="Ivanova N."/>
            <person name="Mikhailova N."/>
            <person name="Shelobolina E.S."/>
            <person name="Picardal F."/>
            <person name="Roden E."/>
            <person name="Emerson D."/>
            <person name="Woyke T."/>
        </authorList>
    </citation>
    <scope>NUCLEOTIDE SEQUENCE [LARGE SCALE GENOMIC DNA]</scope>
    <source>
        <strain evidence="4 5">ES-2</strain>
    </source>
</reference>
<proteinExistence type="predicted"/>
<evidence type="ECO:0000259" key="3">
    <source>
        <dbReference type="PROSITE" id="PS50112"/>
    </source>
</evidence>
<dbReference type="SUPFAM" id="SSF55785">
    <property type="entry name" value="PYP-like sensor domain (PAS domain)"/>
    <property type="match status" value="2"/>
</dbReference>
<organism evidence="4 5">
    <name type="scientific">Gallionella capsiferriformans (strain ES-2)</name>
    <name type="common">Gallionella ferruginea capsiferriformans (strain ES-2)</name>
    <dbReference type="NCBI Taxonomy" id="395494"/>
    <lineage>
        <taxon>Bacteria</taxon>
        <taxon>Pseudomonadati</taxon>
        <taxon>Pseudomonadota</taxon>
        <taxon>Betaproteobacteria</taxon>
        <taxon>Nitrosomonadales</taxon>
        <taxon>Gallionellaceae</taxon>
        <taxon>Gallionella</taxon>
    </lineage>
</organism>
<dbReference type="EMBL" id="CP002159">
    <property type="protein sequence ID" value="ADL55403.1"/>
    <property type="molecule type" value="Genomic_DNA"/>
</dbReference>
<dbReference type="STRING" id="395494.Galf_1377"/>
<keyword evidence="5" id="KW-1185">Reference proteome</keyword>
<dbReference type="InterPro" id="IPR000014">
    <property type="entry name" value="PAS"/>
</dbReference>
<evidence type="ECO:0000313" key="4">
    <source>
        <dbReference type="EMBL" id="ADL55403.1"/>
    </source>
</evidence>
<keyword evidence="2" id="KW-1133">Transmembrane helix</keyword>
<accession>D9SFV6</accession>
<evidence type="ECO:0000256" key="1">
    <source>
        <dbReference type="SAM" id="Coils"/>
    </source>
</evidence>
<sequence length="202" mass="23512">MSGQDLRDKAEAQLKGIKSDQPLDSLLHELQVYQIELEMQNETLRQNQIQLEESRDRYLDLYDFAPVAYLTVNAVGMIIEINHTGALLLGMERKKILRRRLSQFVTAEDNERWCRCFLKMMNHDSACHDEFSFKRLNGTTFYAGVDSRFIHGVEKTVRITLTDVTERRLAEQMLRVKEQKLHGLFELCPLGIALTDMTGRYI</sequence>
<dbReference type="Proteomes" id="UP000001235">
    <property type="component" value="Chromosome"/>
</dbReference>
<dbReference type="Pfam" id="PF13426">
    <property type="entry name" value="PAS_9"/>
    <property type="match status" value="1"/>
</dbReference>
<dbReference type="NCBIfam" id="TIGR00229">
    <property type="entry name" value="sensory_box"/>
    <property type="match status" value="1"/>
</dbReference>
<keyword evidence="1" id="KW-0175">Coiled coil</keyword>
<dbReference type="PROSITE" id="PS50112">
    <property type="entry name" value="PAS"/>
    <property type="match status" value="1"/>
</dbReference>
<dbReference type="CDD" id="cd00130">
    <property type="entry name" value="PAS"/>
    <property type="match status" value="1"/>
</dbReference>
<dbReference type="HOGENOM" id="CLU_1353002_0_0_4"/>
<dbReference type="eggNOG" id="COG2202">
    <property type="taxonomic scope" value="Bacteria"/>
</dbReference>
<dbReference type="OrthoDB" id="9813412at2"/>